<dbReference type="Pfam" id="PF00440">
    <property type="entry name" value="TetR_N"/>
    <property type="match status" value="1"/>
</dbReference>
<proteinExistence type="predicted"/>
<evidence type="ECO:0000256" key="2">
    <source>
        <dbReference type="ARBA" id="ARBA00023125"/>
    </source>
</evidence>
<evidence type="ECO:0000256" key="1">
    <source>
        <dbReference type="ARBA" id="ARBA00023015"/>
    </source>
</evidence>
<dbReference type="Pfam" id="PF13305">
    <property type="entry name" value="TetR_C_33"/>
    <property type="match status" value="1"/>
</dbReference>
<dbReference type="PROSITE" id="PS50977">
    <property type="entry name" value="HTH_TETR_2"/>
    <property type="match status" value="1"/>
</dbReference>
<evidence type="ECO:0000256" key="3">
    <source>
        <dbReference type="ARBA" id="ARBA00023163"/>
    </source>
</evidence>
<gene>
    <name evidence="6" type="ORF">GCM10009765_66990</name>
</gene>
<evidence type="ECO:0000313" key="7">
    <source>
        <dbReference type="Proteomes" id="UP001500618"/>
    </source>
</evidence>
<dbReference type="InterPro" id="IPR036271">
    <property type="entry name" value="Tet_transcr_reg_TetR-rel_C_sf"/>
</dbReference>
<reference evidence="6 7" key="1">
    <citation type="journal article" date="2019" name="Int. J. Syst. Evol. Microbiol.">
        <title>The Global Catalogue of Microorganisms (GCM) 10K type strain sequencing project: providing services to taxonomists for standard genome sequencing and annotation.</title>
        <authorList>
            <consortium name="The Broad Institute Genomics Platform"/>
            <consortium name="The Broad Institute Genome Sequencing Center for Infectious Disease"/>
            <person name="Wu L."/>
            <person name="Ma J."/>
        </authorList>
    </citation>
    <scope>NUCLEOTIDE SEQUENCE [LARGE SCALE GENOMIC DNA]</scope>
    <source>
        <strain evidence="6 7">JCM 14718</strain>
    </source>
</reference>
<dbReference type="InterPro" id="IPR009057">
    <property type="entry name" value="Homeodomain-like_sf"/>
</dbReference>
<dbReference type="InterPro" id="IPR050109">
    <property type="entry name" value="HTH-type_TetR-like_transc_reg"/>
</dbReference>
<comment type="caution">
    <text evidence="6">The sequence shown here is derived from an EMBL/GenBank/DDBJ whole genome shotgun (WGS) entry which is preliminary data.</text>
</comment>
<organism evidence="6 7">
    <name type="scientific">Fodinicola feengrottensis</name>
    <dbReference type="NCBI Taxonomy" id="435914"/>
    <lineage>
        <taxon>Bacteria</taxon>
        <taxon>Bacillati</taxon>
        <taxon>Actinomycetota</taxon>
        <taxon>Actinomycetes</taxon>
        <taxon>Mycobacteriales</taxon>
        <taxon>Fodinicola</taxon>
    </lineage>
</organism>
<accession>A0ABN2IMM2</accession>
<dbReference type="SUPFAM" id="SSF46689">
    <property type="entry name" value="Homeodomain-like"/>
    <property type="match status" value="1"/>
</dbReference>
<evidence type="ECO:0000259" key="5">
    <source>
        <dbReference type="PROSITE" id="PS50977"/>
    </source>
</evidence>
<protein>
    <submittedName>
        <fullName evidence="6">TetR/AcrR family transcriptional regulator</fullName>
    </submittedName>
</protein>
<dbReference type="RefSeq" id="WP_344314195.1">
    <property type="nucleotide sequence ID" value="NZ_BAAANY010000032.1"/>
</dbReference>
<dbReference type="InterPro" id="IPR025996">
    <property type="entry name" value="MT1864/Rv1816-like_C"/>
</dbReference>
<sequence>MTELPRHGYHHGDLRDALIRATDEILAERGVEGFTLREAARRAKVSPAAPAHHFGDAAGLLTEVAIRGCETLRAALRASTGADPTERLHAQALAYVRFALDHPGRFQLMFRRSMLKSDDPRLRAALAAAHDELRYAMSAYLGGGQLDETGRLAVTAAWSLCHGFAQLALDGKFDDAAPAGRDAYISTALSHIITLTFPPRN</sequence>
<evidence type="ECO:0000256" key="4">
    <source>
        <dbReference type="PROSITE-ProRule" id="PRU00335"/>
    </source>
</evidence>
<dbReference type="SUPFAM" id="SSF48498">
    <property type="entry name" value="Tetracyclin repressor-like, C-terminal domain"/>
    <property type="match status" value="1"/>
</dbReference>
<feature type="domain" description="HTH tetR-type" evidence="5">
    <location>
        <begin position="12"/>
        <end position="72"/>
    </location>
</feature>
<keyword evidence="1" id="KW-0805">Transcription regulation</keyword>
<dbReference type="Gene3D" id="1.10.357.10">
    <property type="entry name" value="Tetracycline Repressor, domain 2"/>
    <property type="match status" value="1"/>
</dbReference>
<dbReference type="EMBL" id="BAAANY010000032">
    <property type="protein sequence ID" value="GAA1708069.1"/>
    <property type="molecule type" value="Genomic_DNA"/>
</dbReference>
<dbReference type="Proteomes" id="UP001500618">
    <property type="component" value="Unassembled WGS sequence"/>
</dbReference>
<dbReference type="InterPro" id="IPR001647">
    <property type="entry name" value="HTH_TetR"/>
</dbReference>
<keyword evidence="7" id="KW-1185">Reference proteome</keyword>
<keyword evidence="2 4" id="KW-0238">DNA-binding</keyword>
<dbReference type="PANTHER" id="PTHR30055">
    <property type="entry name" value="HTH-TYPE TRANSCRIPTIONAL REGULATOR RUTR"/>
    <property type="match status" value="1"/>
</dbReference>
<feature type="DNA-binding region" description="H-T-H motif" evidence="4">
    <location>
        <begin position="35"/>
        <end position="54"/>
    </location>
</feature>
<name>A0ABN2IMM2_9ACTN</name>
<evidence type="ECO:0000313" key="6">
    <source>
        <dbReference type="EMBL" id="GAA1708069.1"/>
    </source>
</evidence>
<keyword evidence="3" id="KW-0804">Transcription</keyword>
<dbReference type="PANTHER" id="PTHR30055:SF220">
    <property type="entry name" value="TETR-FAMILY REGULATORY PROTEIN"/>
    <property type="match status" value="1"/>
</dbReference>